<dbReference type="Pfam" id="PF05096">
    <property type="entry name" value="Glu_cyclase_2"/>
    <property type="match status" value="1"/>
</dbReference>
<dbReference type="PANTHER" id="PTHR31270">
    <property type="entry name" value="GLUTAMINYL-PEPTIDE CYCLOTRANSFERASE"/>
    <property type="match status" value="1"/>
</dbReference>
<dbReference type="SUPFAM" id="SSF50969">
    <property type="entry name" value="YVTN repeat-like/Quinoprotein amine dehydrogenase"/>
    <property type="match status" value="1"/>
</dbReference>
<dbReference type="Proteomes" id="UP000553632">
    <property type="component" value="Unassembled WGS sequence"/>
</dbReference>
<evidence type="ECO:0000313" key="4">
    <source>
        <dbReference type="Proteomes" id="UP000553632"/>
    </source>
</evidence>
<evidence type="ECO:0000313" key="3">
    <source>
        <dbReference type="EMBL" id="KAF4758615.1"/>
    </source>
</evidence>
<dbReference type="GO" id="GO:0016603">
    <property type="term" value="F:glutaminyl-peptide cyclotransferase activity"/>
    <property type="evidence" value="ECO:0007669"/>
    <property type="project" value="InterPro"/>
</dbReference>
<keyword evidence="2" id="KW-0812">Transmembrane</keyword>
<reference evidence="3 4" key="1">
    <citation type="submission" date="2020-04" db="EMBL/GenBank/DDBJ databases">
        <title>Perkinsus olseni comparative genomics.</title>
        <authorList>
            <person name="Bogema D.R."/>
        </authorList>
    </citation>
    <scope>NUCLEOTIDE SEQUENCE [LARGE SCALE GENOMIC DNA]</scope>
    <source>
        <strain evidence="3 4">ATCC PRA-207</strain>
    </source>
</reference>
<accession>A0A7J6UMW9</accession>
<feature type="compositionally biased region" description="Basic residues" evidence="1">
    <location>
        <begin position="1"/>
        <end position="11"/>
    </location>
</feature>
<proteinExistence type="predicted"/>
<keyword evidence="2" id="KW-1133">Transmembrane helix</keyword>
<feature type="region of interest" description="Disordered" evidence="1">
    <location>
        <begin position="1"/>
        <end position="22"/>
    </location>
</feature>
<dbReference type="EMBL" id="JABANO010001195">
    <property type="protein sequence ID" value="KAF4758615.1"/>
    <property type="molecule type" value="Genomic_DNA"/>
</dbReference>
<sequence>MPSTPYKRRRKDQTATAARSDHTAPSQQVMPILSLSSSYFIQAPRSTTRFYKMLIVYGLVLASLVAWYSRSASLSGRRVELKSATSAVEKKAKYYDYEVLEVMRHDASCFTQGLEYDPYDGALLESCGWLKESRILRNGEVIYRFKDDEFAEGITVAEKGKIHALTWRNKRAYVIDAVSGEELKSVEYPHVGWGLAYNPDDKVLYASDGSSTLYTLAVEDFRDLSNCRAMADIGDGKDRPVGMLNELEWIHGTLYANIFMEVIPPTYPYYIVAIDPATCRVTKILNLRGIHQPTGDLFNFVMNGIAKPRGTEGSNGSNAKELIITGKRWDKMYRIAVKDMDMNRRRPKSHNQYPITDFITRDSF</sequence>
<name>A0A7J6UMW9_PEROL</name>
<dbReference type="AlphaFoldDB" id="A0A7J6UMW9"/>
<evidence type="ECO:0000256" key="2">
    <source>
        <dbReference type="SAM" id="Phobius"/>
    </source>
</evidence>
<comment type="caution">
    <text evidence="3">The sequence shown here is derived from an EMBL/GenBank/DDBJ whole genome shotgun (WGS) entry which is preliminary data.</text>
</comment>
<dbReference type="PANTHER" id="PTHR31270:SF1">
    <property type="entry name" value="GLUTAMINYL-PEPTIDE CYCLOTRANSFERASE"/>
    <property type="match status" value="1"/>
</dbReference>
<keyword evidence="4" id="KW-1185">Reference proteome</keyword>
<gene>
    <name evidence="3" type="ORF">FOZ63_020722</name>
</gene>
<dbReference type="InterPro" id="IPR011044">
    <property type="entry name" value="Quino_amine_DH_bsu"/>
</dbReference>
<evidence type="ECO:0000256" key="1">
    <source>
        <dbReference type="SAM" id="MobiDB-lite"/>
    </source>
</evidence>
<organism evidence="3 4">
    <name type="scientific">Perkinsus olseni</name>
    <name type="common">Perkinsus atlanticus</name>
    <dbReference type="NCBI Taxonomy" id="32597"/>
    <lineage>
        <taxon>Eukaryota</taxon>
        <taxon>Sar</taxon>
        <taxon>Alveolata</taxon>
        <taxon>Perkinsozoa</taxon>
        <taxon>Perkinsea</taxon>
        <taxon>Perkinsida</taxon>
        <taxon>Perkinsidae</taxon>
        <taxon>Perkinsus</taxon>
    </lineage>
</organism>
<keyword evidence="2" id="KW-0472">Membrane</keyword>
<feature type="transmembrane region" description="Helical" evidence="2">
    <location>
        <begin position="50"/>
        <end position="68"/>
    </location>
</feature>
<dbReference type="InterPro" id="IPR007788">
    <property type="entry name" value="QCT"/>
</dbReference>
<dbReference type="OMA" id="YKDHEVH"/>
<protein>
    <submittedName>
        <fullName evidence="3">Uncharacterized protein</fullName>
    </submittedName>
</protein>